<keyword evidence="1" id="KW-0732">Signal</keyword>
<evidence type="ECO:0000313" key="4">
    <source>
        <dbReference type="Proteomes" id="UP000245464"/>
    </source>
</evidence>
<reference evidence="3" key="3">
    <citation type="journal article" date="2022" name="bioRxiv">
        <title>A global pangenome for the wheat fungal pathogen Pyrenophora tritici-repentis and prediction of effector protein structural homology.</title>
        <authorList>
            <person name="Moolhuijzen P."/>
            <person name="See P.T."/>
            <person name="Shi G."/>
            <person name="Powell H.R."/>
            <person name="Cockram J."/>
            <person name="Jorgensen L.N."/>
            <person name="Benslimane H."/>
            <person name="Strelkov S.E."/>
            <person name="Turner J."/>
            <person name="Liu Z."/>
            <person name="Moffat C.S."/>
        </authorList>
    </citation>
    <scope>NUCLEOTIDE SEQUENCE</scope>
    <source>
        <strain evidence="3">86-124</strain>
    </source>
</reference>
<dbReference type="AlphaFoldDB" id="A0A317BD56"/>
<evidence type="ECO:0000256" key="1">
    <source>
        <dbReference type="SAM" id="SignalP"/>
    </source>
</evidence>
<reference evidence="2" key="1">
    <citation type="journal article" date="2018" name="BMC Genomics">
        <title>Comparative genomics of the wheat fungal pathogen Pyrenophora tritici-repentis reveals chromosomal variations and genome plasticity.</title>
        <authorList>
            <person name="Moolhuijzen P."/>
            <person name="See P.T."/>
            <person name="Hane J.K."/>
            <person name="Shi G."/>
            <person name="Liu Z."/>
            <person name="Oliver R.P."/>
            <person name="Moffat C.S."/>
        </authorList>
    </citation>
    <scope>NUCLEOTIDE SEQUENCE [LARGE SCALE GENOMIC DNA]</scope>
    <source>
        <strain evidence="2">M4</strain>
    </source>
</reference>
<reference evidence="3" key="2">
    <citation type="submission" date="2021-05" db="EMBL/GenBank/DDBJ databases">
        <authorList>
            <person name="Moolhuijzen P.M."/>
            <person name="Moffat C.S."/>
        </authorList>
    </citation>
    <scope>NUCLEOTIDE SEQUENCE</scope>
    <source>
        <strain evidence="3">86-124</strain>
    </source>
</reference>
<feature type="signal peptide" evidence="1">
    <location>
        <begin position="1"/>
        <end position="23"/>
    </location>
</feature>
<reference evidence="5" key="4">
    <citation type="journal article" date="2022" name="Microb. Genom.">
        <title>A global pangenome for the wheat fungal pathogen Pyrenophora tritici-repentis and prediction of effector protein structural homology.</title>
        <authorList>
            <person name="Moolhuijzen P.M."/>
            <person name="See P.T."/>
            <person name="Shi G."/>
            <person name="Powell H.R."/>
            <person name="Cockram J."/>
            <person name="Jorgensen L.N."/>
            <person name="Benslimane H."/>
            <person name="Strelkov S.E."/>
            <person name="Turner J."/>
            <person name="Liu Z."/>
            <person name="Moffat C.S."/>
        </authorList>
    </citation>
    <scope>NUCLEOTIDE SEQUENCE [LARGE SCALE GENOMIC DNA]</scope>
</reference>
<feature type="chain" id="PRO_5042702975" evidence="1">
    <location>
        <begin position="24"/>
        <end position="199"/>
    </location>
</feature>
<dbReference type="OrthoDB" id="3769880at2759"/>
<proteinExistence type="predicted"/>
<comment type="caution">
    <text evidence="2">The sequence shown here is derived from an EMBL/GenBank/DDBJ whole genome shotgun (WGS) entry which is preliminary data.</text>
</comment>
<dbReference type="Proteomes" id="UP000245464">
    <property type="component" value="Chromosome 10"/>
</dbReference>
<evidence type="ECO:0000313" key="5">
    <source>
        <dbReference type="Proteomes" id="UP000249757"/>
    </source>
</evidence>
<evidence type="ECO:0000313" key="2">
    <source>
        <dbReference type="EMBL" id="KAF7565323.1"/>
    </source>
</evidence>
<accession>A0A317BD56</accession>
<dbReference type="EMBL" id="NQIK02000010">
    <property type="protein sequence ID" value="KAF7565323.1"/>
    <property type="molecule type" value="Genomic_DNA"/>
</dbReference>
<name>A0A317BD56_9PLEO</name>
<organism evidence="2 4">
    <name type="scientific">Pyrenophora tritici-repentis</name>
    <dbReference type="NCBI Taxonomy" id="45151"/>
    <lineage>
        <taxon>Eukaryota</taxon>
        <taxon>Fungi</taxon>
        <taxon>Dikarya</taxon>
        <taxon>Ascomycota</taxon>
        <taxon>Pezizomycotina</taxon>
        <taxon>Dothideomycetes</taxon>
        <taxon>Pleosporomycetidae</taxon>
        <taxon>Pleosporales</taxon>
        <taxon>Pleosporineae</taxon>
        <taxon>Pleosporaceae</taxon>
        <taxon>Pyrenophora</taxon>
    </lineage>
</organism>
<keyword evidence="5" id="KW-1185">Reference proteome</keyword>
<protein>
    <submittedName>
        <fullName evidence="2">Uncharacterized protein</fullName>
    </submittedName>
</protein>
<evidence type="ECO:0000313" key="3">
    <source>
        <dbReference type="EMBL" id="KAI1512399.1"/>
    </source>
</evidence>
<gene>
    <name evidence="3" type="ORF">Ptr86124_008365</name>
    <name evidence="2" type="ORF">PtrM4_047570</name>
</gene>
<sequence>MIFSQTPTTLILSILTASTFTHALPTTTYPPHPLCKNTLTNPSFATGSLTPWLDMVTGSWSMRGITTTSSNSSGPYIYTAHSNSTTVTATLALSQSYITIPADSTTTTVECYAYVRSDRPTGQTRVQVFLDALSCGEAVALGPGEGREWTRVGGRVAVGEGDKVVGHTVAVSVQGDGVVGGAGWSVDLKEVGVGVGEGC</sequence>
<dbReference type="Proteomes" id="UP000249757">
    <property type="component" value="Unassembled WGS sequence"/>
</dbReference>
<dbReference type="Gene3D" id="2.60.120.260">
    <property type="entry name" value="Galactose-binding domain-like"/>
    <property type="match status" value="1"/>
</dbReference>
<dbReference type="EMBL" id="NRDI02000011">
    <property type="protein sequence ID" value="KAI1512399.1"/>
    <property type="molecule type" value="Genomic_DNA"/>
</dbReference>